<name>A0A0B6ZGB6_9EUPU</name>
<feature type="domain" description="Phosphatidylinositol transfer protein N-terminal" evidence="2">
    <location>
        <begin position="5"/>
        <end position="267"/>
    </location>
</feature>
<feature type="region of interest" description="Disordered" evidence="1">
    <location>
        <begin position="269"/>
        <end position="290"/>
    </location>
</feature>
<dbReference type="Pfam" id="PF02121">
    <property type="entry name" value="IP_trans"/>
    <property type="match status" value="1"/>
</dbReference>
<dbReference type="PANTHER" id="PTHR10658:SF11">
    <property type="entry name" value="VIBRATOR, ISOFORM B"/>
    <property type="match status" value="1"/>
</dbReference>
<dbReference type="InterPro" id="IPR023393">
    <property type="entry name" value="START-like_dom_sf"/>
</dbReference>
<dbReference type="GO" id="GO:0005737">
    <property type="term" value="C:cytoplasm"/>
    <property type="evidence" value="ECO:0007669"/>
    <property type="project" value="TreeGrafter"/>
</dbReference>
<dbReference type="GO" id="GO:0031210">
    <property type="term" value="F:phosphatidylcholine binding"/>
    <property type="evidence" value="ECO:0007669"/>
    <property type="project" value="TreeGrafter"/>
</dbReference>
<reference evidence="3" key="1">
    <citation type="submission" date="2014-12" db="EMBL/GenBank/DDBJ databases">
        <title>Insight into the proteome of Arion vulgaris.</title>
        <authorList>
            <person name="Aradska J."/>
            <person name="Bulat T."/>
            <person name="Smidak R."/>
            <person name="Sarate P."/>
            <person name="Gangsoo J."/>
            <person name="Sialana F."/>
            <person name="Bilban M."/>
            <person name="Lubec G."/>
        </authorList>
    </citation>
    <scope>NUCLEOTIDE SEQUENCE</scope>
    <source>
        <tissue evidence="3">Skin</tissue>
    </source>
</reference>
<dbReference type="Gene3D" id="3.30.530.20">
    <property type="match status" value="1"/>
</dbReference>
<dbReference type="GO" id="GO:0008526">
    <property type="term" value="F:phosphatidylinositol transfer activity"/>
    <property type="evidence" value="ECO:0007669"/>
    <property type="project" value="TreeGrafter"/>
</dbReference>
<dbReference type="SUPFAM" id="SSF55961">
    <property type="entry name" value="Bet v1-like"/>
    <property type="match status" value="1"/>
</dbReference>
<evidence type="ECO:0000259" key="2">
    <source>
        <dbReference type="Pfam" id="PF02121"/>
    </source>
</evidence>
<dbReference type="PANTHER" id="PTHR10658">
    <property type="entry name" value="PHOSPHATIDYLINOSITOL TRANSFER PROTEIN"/>
    <property type="match status" value="1"/>
</dbReference>
<dbReference type="EMBL" id="HACG01020789">
    <property type="protein sequence ID" value="CEK67654.1"/>
    <property type="molecule type" value="Transcribed_RNA"/>
</dbReference>
<dbReference type="GO" id="GO:0008525">
    <property type="term" value="F:phosphatidylcholine transporter activity"/>
    <property type="evidence" value="ECO:0007669"/>
    <property type="project" value="TreeGrafter"/>
</dbReference>
<dbReference type="InterPro" id="IPR055261">
    <property type="entry name" value="PI_transfer_N"/>
</dbReference>
<dbReference type="InterPro" id="IPR001666">
    <property type="entry name" value="PI_transfer"/>
</dbReference>
<organism evidence="3">
    <name type="scientific">Arion vulgaris</name>
    <dbReference type="NCBI Taxonomy" id="1028688"/>
    <lineage>
        <taxon>Eukaryota</taxon>
        <taxon>Metazoa</taxon>
        <taxon>Spiralia</taxon>
        <taxon>Lophotrochozoa</taxon>
        <taxon>Mollusca</taxon>
        <taxon>Gastropoda</taxon>
        <taxon>Heterobranchia</taxon>
        <taxon>Euthyneura</taxon>
        <taxon>Panpulmonata</taxon>
        <taxon>Eupulmonata</taxon>
        <taxon>Stylommatophora</taxon>
        <taxon>Helicina</taxon>
        <taxon>Arionoidea</taxon>
        <taxon>Arionidae</taxon>
        <taxon>Arion</taxon>
    </lineage>
</organism>
<protein>
    <recommendedName>
        <fullName evidence="2">Phosphatidylinositol transfer protein N-terminal domain-containing protein</fullName>
    </recommendedName>
</protein>
<sequence>MQNHTIKEYRVVLPMSVEEYHVGQLYSVAEASKMETGGGEGVEVRVNEPFDDKIHVPVPKLQANGKEFTTGQYTHKIYHLSSKVPGFVRLLAPKGSLEIHEKAWNAYPYCRTIISNPDYMKDNFYISIESFHAPDSGNTPNIHGLQGRDLSVRQVLKIDIANDKIASKDYKPEWDPCLVGSPKAGRQPLPRDKTGEWMNKVKPVMCCYKLVKVWFKWFGLQKRMESFILNQEHRLFLNFHRQVVCWIDNYYDMTMADIRRLEAEVKEELERQRQEGPVRGTTASDKDDEQ</sequence>
<dbReference type="AlphaFoldDB" id="A0A0B6ZGB6"/>
<dbReference type="PRINTS" id="PR00391">
    <property type="entry name" value="PITRANSFER"/>
</dbReference>
<dbReference type="GO" id="GO:0035091">
    <property type="term" value="F:phosphatidylinositol binding"/>
    <property type="evidence" value="ECO:0007669"/>
    <property type="project" value="TreeGrafter"/>
</dbReference>
<gene>
    <name evidence="3" type="primary">ORF63442</name>
</gene>
<proteinExistence type="predicted"/>
<dbReference type="FunFam" id="3.30.530.20:FF:000025">
    <property type="entry name" value="Phosphatidylinositol transfer protein beta"/>
    <property type="match status" value="1"/>
</dbReference>
<evidence type="ECO:0000256" key="1">
    <source>
        <dbReference type="SAM" id="MobiDB-lite"/>
    </source>
</evidence>
<accession>A0A0B6ZGB6</accession>
<evidence type="ECO:0000313" key="3">
    <source>
        <dbReference type="EMBL" id="CEK67654.1"/>
    </source>
</evidence>